<protein>
    <submittedName>
        <fullName evidence="2">Uncharacterized protein</fullName>
    </submittedName>
</protein>
<dbReference type="AlphaFoldDB" id="A0A7W6G2G8"/>
<evidence type="ECO:0000313" key="2">
    <source>
        <dbReference type="EMBL" id="MBB3947073.1"/>
    </source>
</evidence>
<dbReference type="EMBL" id="JACIDV010000008">
    <property type="protein sequence ID" value="MBB3947073.1"/>
    <property type="molecule type" value="Genomic_DNA"/>
</dbReference>
<accession>A0A7W6G2G8</accession>
<gene>
    <name evidence="2" type="ORF">GGQ73_003037</name>
</gene>
<keyword evidence="3" id="KW-1185">Reference proteome</keyword>
<dbReference type="Proteomes" id="UP000565286">
    <property type="component" value="Unassembled WGS sequence"/>
</dbReference>
<dbReference type="RefSeq" id="WP_183896951.1">
    <property type="nucleotide sequence ID" value="NZ_JACIDV010000008.1"/>
</dbReference>
<evidence type="ECO:0000313" key="3">
    <source>
        <dbReference type="Proteomes" id="UP000565286"/>
    </source>
</evidence>
<evidence type="ECO:0000256" key="1">
    <source>
        <dbReference type="ARBA" id="ARBA00009589"/>
    </source>
</evidence>
<dbReference type="Pfam" id="PF06941">
    <property type="entry name" value="NT5C"/>
    <property type="match status" value="1"/>
</dbReference>
<comment type="caution">
    <text evidence="2">The sequence shown here is derived from an EMBL/GenBank/DDBJ whole genome shotgun (WGS) entry which is preliminary data.</text>
</comment>
<dbReference type="InterPro" id="IPR010708">
    <property type="entry name" value="5'(3')-deoxyribonucleotidase"/>
</dbReference>
<dbReference type="GO" id="GO:0009264">
    <property type="term" value="P:deoxyribonucleotide catabolic process"/>
    <property type="evidence" value="ECO:0007669"/>
    <property type="project" value="InterPro"/>
</dbReference>
<dbReference type="Gene3D" id="3.40.50.1000">
    <property type="entry name" value="HAD superfamily/HAD-like"/>
    <property type="match status" value="1"/>
</dbReference>
<dbReference type="GO" id="GO:0008253">
    <property type="term" value="F:5'-nucleotidase activity"/>
    <property type="evidence" value="ECO:0007669"/>
    <property type="project" value="InterPro"/>
</dbReference>
<sequence length="160" mass="18060">MADFDGHFPSVFGVDQRAMSPAAMWQLINARSGFFRDMPSFEGAKAFYDSISWMNPIILTACPSSSYQDVARQKRGWVREHLSTACHILPVIDGLNKPLFMHSPGDILIDDYKRNIAAWEHEGGVGLLHSQDFEATYQTLANHVHDYRNRTGRYSEAVPA</sequence>
<reference evidence="2 3" key="1">
    <citation type="submission" date="2020-08" db="EMBL/GenBank/DDBJ databases">
        <title>Genomic Encyclopedia of Type Strains, Phase IV (KMG-IV): sequencing the most valuable type-strain genomes for metagenomic binning, comparative biology and taxonomic classification.</title>
        <authorList>
            <person name="Goeker M."/>
        </authorList>
    </citation>
    <scope>NUCLEOTIDE SEQUENCE [LARGE SCALE GENOMIC DNA]</scope>
    <source>
        <strain evidence="2 3">DSM 26438</strain>
    </source>
</reference>
<comment type="similarity">
    <text evidence="1">Belongs to the 5'(3')-deoxyribonucleotidase family.</text>
</comment>
<dbReference type="InterPro" id="IPR023214">
    <property type="entry name" value="HAD_sf"/>
</dbReference>
<organism evidence="2 3">
    <name type="scientific">Rhizobium skierniewicense</name>
    <dbReference type="NCBI Taxonomy" id="984260"/>
    <lineage>
        <taxon>Bacteria</taxon>
        <taxon>Pseudomonadati</taxon>
        <taxon>Pseudomonadota</taxon>
        <taxon>Alphaproteobacteria</taxon>
        <taxon>Hyphomicrobiales</taxon>
        <taxon>Rhizobiaceae</taxon>
        <taxon>Rhizobium/Agrobacterium group</taxon>
        <taxon>Rhizobium</taxon>
    </lineage>
</organism>
<name>A0A7W6G2G8_9HYPH</name>
<proteinExistence type="inferred from homology"/>